<dbReference type="AlphaFoldDB" id="A0A2W2DL49"/>
<dbReference type="Gene3D" id="1.20.1250.20">
    <property type="entry name" value="MFS general substrate transporter like domains"/>
    <property type="match status" value="1"/>
</dbReference>
<comment type="subcellular location">
    <subcellularLocation>
        <location evidence="1">Cell membrane</location>
        <topology evidence="1">Multi-pass membrane protein</topology>
    </subcellularLocation>
</comment>
<organism evidence="9 10">
    <name type="scientific">Nonomuraea aridisoli</name>
    <dbReference type="NCBI Taxonomy" id="2070368"/>
    <lineage>
        <taxon>Bacteria</taxon>
        <taxon>Bacillati</taxon>
        <taxon>Actinomycetota</taxon>
        <taxon>Actinomycetes</taxon>
        <taxon>Streptosporangiales</taxon>
        <taxon>Streptosporangiaceae</taxon>
        <taxon>Nonomuraea</taxon>
    </lineage>
</organism>
<dbReference type="Pfam" id="PF07690">
    <property type="entry name" value="MFS_1"/>
    <property type="match status" value="1"/>
</dbReference>
<dbReference type="InterPro" id="IPR011701">
    <property type="entry name" value="MFS"/>
</dbReference>
<feature type="non-terminal residue" evidence="9">
    <location>
        <position position="1"/>
    </location>
</feature>
<dbReference type="PANTHER" id="PTHR23513:SF11">
    <property type="entry name" value="STAPHYLOFERRIN A TRANSPORTER"/>
    <property type="match status" value="1"/>
</dbReference>
<evidence type="ECO:0000313" key="9">
    <source>
        <dbReference type="EMBL" id="PZG01570.1"/>
    </source>
</evidence>
<proteinExistence type="predicted"/>
<feature type="compositionally biased region" description="Low complexity" evidence="6">
    <location>
        <begin position="235"/>
        <end position="244"/>
    </location>
</feature>
<keyword evidence="4 7" id="KW-1133">Transmembrane helix</keyword>
<feature type="transmembrane region" description="Helical" evidence="7">
    <location>
        <begin position="129"/>
        <end position="149"/>
    </location>
</feature>
<evidence type="ECO:0000313" key="10">
    <source>
        <dbReference type="Proteomes" id="UP000249304"/>
    </source>
</evidence>
<feature type="domain" description="Major facilitator superfamily (MFS) profile" evidence="8">
    <location>
        <begin position="128"/>
        <end position="244"/>
    </location>
</feature>
<dbReference type="SUPFAM" id="SSF103473">
    <property type="entry name" value="MFS general substrate transporter"/>
    <property type="match status" value="1"/>
</dbReference>
<evidence type="ECO:0000256" key="4">
    <source>
        <dbReference type="ARBA" id="ARBA00022989"/>
    </source>
</evidence>
<keyword evidence="2" id="KW-1003">Cell membrane</keyword>
<evidence type="ECO:0000256" key="2">
    <source>
        <dbReference type="ARBA" id="ARBA00022475"/>
    </source>
</evidence>
<protein>
    <submittedName>
        <fullName evidence="9">MFS transporter</fullName>
    </submittedName>
</protein>
<evidence type="ECO:0000259" key="8">
    <source>
        <dbReference type="PROSITE" id="PS50850"/>
    </source>
</evidence>
<evidence type="ECO:0000256" key="1">
    <source>
        <dbReference type="ARBA" id="ARBA00004651"/>
    </source>
</evidence>
<dbReference type="PANTHER" id="PTHR23513">
    <property type="entry name" value="INTEGRAL MEMBRANE EFFLUX PROTEIN-RELATED"/>
    <property type="match status" value="1"/>
</dbReference>
<gene>
    <name evidence="9" type="ORF">C1J01_47950</name>
</gene>
<dbReference type="InterPro" id="IPR036259">
    <property type="entry name" value="MFS_trans_sf"/>
</dbReference>
<feature type="transmembrane region" description="Helical" evidence="7">
    <location>
        <begin position="197"/>
        <end position="215"/>
    </location>
</feature>
<evidence type="ECO:0000256" key="7">
    <source>
        <dbReference type="SAM" id="Phobius"/>
    </source>
</evidence>
<dbReference type="RefSeq" id="WP_146616045.1">
    <property type="nucleotide sequence ID" value="NZ_POUD01000559.1"/>
</dbReference>
<comment type="caution">
    <text evidence="9">The sequence shown here is derived from an EMBL/GenBank/DDBJ whole genome shotgun (WGS) entry which is preliminary data.</text>
</comment>
<keyword evidence="5 7" id="KW-0472">Membrane</keyword>
<dbReference type="GO" id="GO:0022857">
    <property type="term" value="F:transmembrane transporter activity"/>
    <property type="evidence" value="ECO:0007669"/>
    <property type="project" value="InterPro"/>
</dbReference>
<keyword evidence="3 7" id="KW-0812">Transmembrane</keyword>
<accession>A0A2W2DL49</accession>
<evidence type="ECO:0000256" key="5">
    <source>
        <dbReference type="ARBA" id="ARBA00023136"/>
    </source>
</evidence>
<evidence type="ECO:0000256" key="3">
    <source>
        <dbReference type="ARBA" id="ARBA00022692"/>
    </source>
</evidence>
<dbReference type="EMBL" id="POUD01000559">
    <property type="protein sequence ID" value="PZG01570.1"/>
    <property type="molecule type" value="Genomic_DNA"/>
</dbReference>
<dbReference type="Proteomes" id="UP000249304">
    <property type="component" value="Unassembled WGS sequence"/>
</dbReference>
<feature type="transmembrane region" description="Helical" evidence="7">
    <location>
        <begin position="105"/>
        <end position="123"/>
    </location>
</feature>
<dbReference type="PROSITE" id="PS50850">
    <property type="entry name" value="MFS"/>
    <property type="match status" value="1"/>
</dbReference>
<sequence>FLVSACFIFLLPRALAGDRPPTGGGLPASIGGGLSEVGRRPWLGVWIVHSALTNVIVVSPILVLGPYVADLHLGGAPAWSAIGIAYAAGGVAGGVIAARWRAGRPMVAAMMVFLLTAPLPALLAVPAAVWALVLAGAAAGLQLVVYNVLQTTAIQRHVPEGFVARVTSVAVLGSLVGAPLGMGFAGPVAEAFGTRPVLIACAVVAVVSTAAALAAPSVWRLRTEEAPTASPPPESAAASRSTSS</sequence>
<feature type="transmembrane region" description="Helical" evidence="7">
    <location>
        <begin position="161"/>
        <end position="185"/>
    </location>
</feature>
<keyword evidence="10" id="KW-1185">Reference proteome</keyword>
<feature type="region of interest" description="Disordered" evidence="6">
    <location>
        <begin position="223"/>
        <end position="244"/>
    </location>
</feature>
<name>A0A2W2DL49_9ACTN</name>
<dbReference type="GO" id="GO:0005886">
    <property type="term" value="C:plasma membrane"/>
    <property type="evidence" value="ECO:0007669"/>
    <property type="project" value="UniProtKB-SubCell"/>
</dbReference>
<dbReference type="OrthoDB" id="3539228at2"/>
<evidence type="ECO:0000256" key="6">
    <source>
        <dbReference type="SAM" id="MobiDB-lite"/>
    </source>
</evidence>
<feature type="transmembrane region" description="Helical" evidence="7">
    <location>
        <begin position="78"/>
        <end position="98"/>
    </location>
</feature>
<dbReference type="InterPro" id="IPR020846">
    <property type="entry name" value="MFS_dom"/>
</dbReference>
<reference evidence="9 10" key="1">
    <citation type="submission" date="2018-01" db="EMBL/GenBank/DDBJ databases">
        <title>Draft genome sequence of Nonomuraea sp. KC333.</title>
        <authorList>
            <person name="Sahin N."/>
            <person name="Saygin H."/>
            <person name="Ay H."/>
        </authorList>
    </citation>
    <scope>NUCLEOTIDE SEQUENCE [LARGE SCALE GENOMIC DNA]</scope>
    <source>
        <strain evidence="9 10">KC333</strain>
    </source>
</reference>